<feature type="transmembrane region" description="Helical" evidence="5">
    <location>
        <begin position="690"/>
        <end position="716"/>
    </location>
</feature>
<keyword evidence="8" id="KW-1185">Reference proteome</keyword>
<dbReference type="STRING" id="158441.A0A226EKJ3"/>
<dbReference type="PANTHER" id="PTHR43142:SF1">
    <property type="entry name" value="CARBOXYLIC ESTER HYDROLASE"/>
    <property type="match status" value="1"/>
</dbReference>
<evidence type="ECO:0000256" key="1">
    <source>
        <dbReference type="ARBA" id="ARBA00005964"/>
    </source>
</evidence>
<gene>
    <name evidence="7" type="ORF">Fcan01_06807</name>
</gene>
<keyword evidence="2" id="KW-0719">Serine esterase</keyword>
<comment type="similarity">
    <text evidence="1">Belongs to the type-B carboxylesterase/lipase family.</text>
</comment>
<accession>A0A226EKJ3</accession>
<evidence type="ECO:0000313" key="8">
    <source>
        <dbReference type="Proteomes" id="UP000198287"/>
    </source>
</evidence>
<keyword evidence="5" id="KW-0472">Membrane</keyword>
<evidence type="ECO:0000313" key="7">
    <source>
        <dbReference type="EMBL" id="OXA58162.1"/>
    </source>
</evidence>
<evidence type="ECO:0000259" key="6">
    <source>
        <dbReference type="Pfam" id="PF00135"/>
    </source>
</evidence>
<evidence type="ECO:0000256" key="2">
    <source>
        <dbReference type="ARBA" id="ARBA00022487"/>
    </source>
</evidence>
<feature type="transmembrane region" description="Helical" evidence="5">
    <location>
        <begin position="26"/>
        <end position="44"/>
    </location>
</feature>
<keyword evidence="5" id="KW-0812">Transmembrane</keyword>
<comment type="caution">
    <text evidence="7">The sequence shown here is derived from an EMBL/GenBank/DDBJ whole genome shotgun (WGS) entry which is preliminary data.</text>
</comment>
<keyword evidence="3" id="KW-0378">Hydrolase</keyword>
<dbReference type="Gene3D" id="3.40.50.1820">
    <property type="entry name" value="alpha/beta hydrolase"/>
    <property type="match status" value="1"/>
</dbReference>
<dbReference type="InterPro" id="IPR029058">
    <property type="entry name" value="AB_hydrolase_fold"/>
</dbReference>
<dbReference type="InterPro" id="IPR002018">
    <property type="entry name" value="CarbesteraseB"/>
</dbReference>
<dbReference type="Proteomes" id="UP000198287">
    <property type="component" value="Unassembled WGS sequence"/>
</dbReference>
<organism evidence="7 8">
    <name type="scientific">Folsomia candida</name>
    <name type="common">Springtail</name>
    <dbReference type="NCBI Taxonomy" id="158441"/>
    <lineage>
        <taxon>Eukaryota</taxon>
        <taxon>Metazoa</taxon>
        <taxon>Ecdysozoa</taxon>
        <taxon>Arthropoda</taxon>
        <taxon>Hexapoda</taxon>
        <taxon>Collembola</taxon>
        <taxon>Entomobryomorpha</taxon>
        <taxon>Isotomoidea</taxon>
        <taxon>Isotomidae</taxon>
        <taxon>Proisotominae</taxon>
        <taxon>Folsomia</taxon>
    </lineage>
</organism>
<dbReference type="EMBL" id="LNIX01000003">
    <property type="protein sequence ID" value="OXA58162.1"/>
    <property type="molecule type" value="Genomic_DNA"/>
</dbReference>
<dbReference type="AlphaFoldDB" id="A0A226EKJ3"/>
<feature type="domain" description="Carboxylesterase type B" evidence="6">
    <location>
        <begin position="93"/>
        <end position="668"/>
    </location>
</feature>
<dbReference type="GO" id="GO:0052689">
    <property type="term" value="F:carboxylic ester hydrolase activity"/>
    <property type="evidence" value="ECO:0007669"/>
    <property type="project" value="UniProtKB-KW"/>
</dbReference>
<keyword evidence="5" id="KW-1133">Transmembrane helix</keyword>
<proteinExistence type="inferred from homology"/>
<reference evidence="7 8" key="1">
    <citation type="submission" date="2015-12" db="EMBL/GenBank/DDBJ databases">
        <title>The genome of Folsomia candida.</title>
        <authorList>
            <person name="Faddeeva A."/>
            <person name="Derks M.F."/>
            <person name="Anvar Y."/>
            <person name="Smit S."/>
            <person name="Van Straalen N."/>
            <person name="Roelofs D."/>
        </authorList>
    </citation>
    <scope>NUCLEOTIDE SEQUENCE [LARGE SCALE GENOMIC DNA]</scope>
    <source>
        <strain evidence="7 8">VU population</strain>
        <tissue evidence="7">Whole body</tissue>
    </source>
</reference>
<evidence type="ECO:0000256" key="4">
    <source>
        <dbReference type="ARBA" id="ARBA00023180"/>
    </source>
</evidence>
<name>A0A226EKJ3_FOLCA</name>
<dbReference type="Pfam" id="PF00135">
    <property type="entry name" value="COesterase"/>
    <property type="match status" value="1"/>
</dbReference>
<dbReference type="SUPFAM" id="SSF53474">
    <property type="entry name" value="alpha/beta-Hydrolases"/>
    <property type="match status" value="1"/>
</dbReference>
<dbReference type="PANTHER" id="PTHR43142">
    <property type="entry name" value="CARBOXYLIC ESTER HYDROLASE"/>
    <property type="match status" value="1"/>
</dbReference>
<evidence type="ECO:0000256" key="3">
    <source>
        <dbReference type="ARBA" id="ARBA00022801"/>
    </source>
</evidence>
<evidence type="ECO:0000256" key="5">
    <source>
        <dbReference type="SAM" id="Phobius"/>
    </source>
</evidence>
<sequence>MVGLCCYRGDQEEGTYNLTCKRMCHIGIFLGVGVAFLLIASTQMSTALVQLSEMGDDQVTLNTVGAGSFIGQRVTELNSSPSATQDPNALPRSYFAFRGIPYAQATTRWKPPTPVEVRKAPRIATQFKPPCPQLKWDGDRRRVIGSQDCLYLSVFTPYVPSTVKRPTHGLSENTTSWTVENRNLLPVLVFIHGGEFLAGSVQLYGPDRFMKEDVVLVTVTYRLGLLGFLSNGEESLPGNYGLLDQIEALRWVQDNIYRFGGNPVSVCVFGNVEYLLLSNGAKGLFHSAIISPSSTSSVFSPQLKTNKNHSNRKDDAKKLFRMVAQEVGCGMSDEDQTLECLRLVETDSLIRVQHRLSKFFSYPRHPGGMSPGVDGSWSAFPVISDEPQNLLEQGKFMSSVPLMVGLSAFEGFNPFLEFYVKLGPDREAKLEDKDFLMDRLESTIKTILGLDPVYSLEFHRIFLSIWDFYFGQLIGPKWPPVDNVLWKLFRLFGDLTVNSGQRRLTQLLAANSKSPVFSYIFNASSDQFNTYLEKRLKSSAHYTNSSISNPERGMHSTEIPPWKELFYLFEPLDQPEIAATSGNPSTEVQLSSNPSKRNLTSEEESLSDFLVKLWVSFAKYKSPKQIMGNSRVREKWVRAHDGNLNYFILGVKSHPLKGDYRKAETGFWLSILPQIQGLSEQISELEPFPLLLWIFVGLTAVLVFISLILMICICCGGGSRGGRRGKAKF</sequence>
<protein>
    <submittedName>
        <fullName evidence="7">Neuroligin-1</fullName>
    </submittedName>
</protein>
<keyword evidence="4" id="KW-0325">Glycoprotein</keyword>